<reference evidence="1" key="1">
    <citation type="journal article" date="2014" name="Int. J. Syst. Evol. Microbiol.">
        <title>Complete genome sequence of Corynebacterium casei LMG S-19264T (=DSM 44701T), isolated from a smear-ripened cheese.</title>
        <authorList>
            <consortium name="US DOE Joint Genome Institute (JGI-PGF)"/>
            <person name="Walter F."/>
            <person name="Albersmeier A."/>
            <person name="Kalinowski J."/>
            <person name="Ruckert C."/>
        </authorList>
    </citation>
    <scope>NUCLEOTIDE SEQUENCE</scope>
    <source>
        <strain evidence="1">CGMCC 1.15085</strain>
    </source>
</reference>
<dbReference type="InterPro" id="IPR029057">
    <property type="entry name" value="PRTase-like"/>
</dbReference>
<protein>
    <recommendedName>
        <fullName evidence="3">Phosphoribosyltransferase</fullName>
    </recommendedName>
</protein>
<name>A0A916T551_9MICO</name>
<accession>A0A916T551</accession>
<dbReference type="SUPFAM" id="SSF53271">
    <property type="entry name" value="PRTase-like"/>
    <property type="match status" value="1"/>
</dbReference>
<evidence type="ECO:0000313" key="2">
    <source>
        <dbReference type="Proteomes" id="UP000636793"/>
    </source>
</evidence>
<dbReference type="AlphaFoldDB" id="A0A916T551"/>
<reference evidence="1" key="2">
    <citation type="submission" date="2020-09" db="EMBL/GenBank/DDBJ databases">
        <authorList>
            <person name="Sun Q."/>
            <person name="Zhou Y."/>
        </authorList>
    </citation>
    <scope>NUCLEOTIDE SEQUENCE</scope>
    <source>
        <strain evidence="1">CGMCC 1.15085</strain>
    </source>
</reference>
<evidence type="ECO:0008006" key="3">
    <source>
        <dbReference type="Google" id="ProtNLM"/>
    </source>
</evidence>
<proteinExistence type="predicted"/>
<comment type="caution">
    <text evidence="1">The sequence shown here is derived from an EMBL/GenBank/DDBJ whole genome shotgun (WGS) entry which is preliminary data.</text>
</comment>
<sequence>MSAPITQVVAHPLTGTSTHPVDARTGADFDTATYSRMKHGDLPAMHRLADELADALLTQCPSLATDTRPVILPVAYLVAPPACRYLADRIAARLNAARPVAPEARVIHVHKDSVTHIDYAASSAQDRRNDLASIGFRLTEPVRDAVAIVVDDVRVTGLAEQVMVDLLQDNGVGQIVTAYVATCDEQLAADPSVEAALNHAEIRSIHDMLPAVRRGDFVPTIRFLKRLLADPGAADFLAACPTELVQRFRGDAEATGPTFLAGYPAGTAALFAESDLRSETTPERVGP</sequence>
<organism evidence="1 2">
    <name type="scientific">Flexivirga endophytica</name>
    <dbReference type="NCBI Taxonomy" id="1849103"/>
    <lineage>
        <taxon>Bacteria</taxon>
        <taxon>Bacillati</taxon>
        <taxon>Actinomycetota</taxon>
        <taxon>Actinomycetes</taxon>
        <taxon>Micrococcales</taxon>
        <taxon>Dermacoccaceae</taxon>
        <taxon>Flexivirga</taxon>
    </lineage>
</organism>
<keyword evidence="2" id="KW-1185">Reference proteome</keyword>
<dbReference type="EMBL" id="BMHI01000003">
    <property type="protein sequence ID" value="GGB32186.1"/>
    <property type="molecule type" value="Genomic_DNA"/>
</dbReference>
<dbReference type="Gene3D" id="3.40.50.2020">
    <property type="match status" value="1"/>
</dbReference>
<gene>
    <name evidence="1" type="ORF">GCM10011492_23590</name>
</gene>
<evidence type="ECO:0000313" key="1">
    <source>
        <dbReference type="EMBL" id="GGB32186.1"/>
    </source>
</evidence>
<dbReference type="InterPro" id="IPR028944">
    <property type="entry name" value="PRTase_ComF-like"/>
</dbReference>
<dbReference type="Proteomes" id="UP000636793">
    <property type="component" value="Unassembled WGS sequence"/>
</dbReference>
<dbReference type="Pfam" id="PF15610">
    <property type="entry name" value="PRTase_3"/>
    <property type="match status" value="1"/>
</dbReference>
<dbReference type="RefSeq" id="WP_188837191.1">
    <property type="nucleotide sequence ID" value="NZ_BMHI01000003.1"/>
</dbReference>